<dbReference type="EMBL" id="MU277046">
    <property type="protein sequence ID" value="KAI0037349.1"/>
    <property type="molecule type" value="Genomic_DNA"/>
</dbReference>
<keyword evidence="2" id="KW-1185">Reference proteome</keyword>
<organism evidence="1 2">
    <name type="scientific">Auriscalpium vulgare</name>
    <dbReference type="NCBI Taxonomy" id="40419"/>
    <lineage>
        <taxon>Eukaryota</taxon>
        <taxon>Fungi</taxon>
        <taxon>Dikarya</taxon>
        <taxon>Basidiomycota</taxon>
        <taxon>Agaricomycotina</taxon>
        <taxon>Agaricomycetes</taxon>
        <taxon>Russulales</taxon>
        <taxon>Auriscalpiaceae</taxon>
        <taxon>Auriscalpium</taxon>
    </lineage>
</organism>
<reference evidence="1" key="2">
    <citation type="journal article" date="2022" name="New Phytol.">
        <title>Evolutionary transition to the ectomycorrhizal habit in the genomes of a hyperdiverse lineage of mushroom-forming fungi.</title>
        <authorList>
            <person name="Looney B."/>
            <person name="Miyauchi S."/>
            <person name="Morin E."/>
            <person name="Drula E."/>
            <person name="Courty P.E."/>
            <person name="Kohler A."/>
            <person name="Kuo A."/>
            <person name="LaButti K."/>
            <person name="Pangilinan J."/>
            <person name="Lipzen A."/>
            <person name="Riley R."/>
            <person name="Andreopoulos W."/>
            <person name="He G."/>
            <person name="Johnson J."/>
            <person name="Nolan M."/>
            <person name="Tritt A."/>
            <person name="Barry K.W."/>
            <person name="Grigoriev I.V."/>
            <person name="Nagy L.G."/>
            <person name="Hibbett D."/>
            <person name="Henrissat B."/>
            <person name="Matheny P.B."/>
            <person name="Labbe J."/>
            <person name="Martin F.M."/>
        </authorList>
    </citation>
    <scope>NUCLEOTIDE SEQUENCE</scope>
    <source>
        <strain evidence="1">FP105234-sp</strain>
    </source>
</reference>
<name>A0ACB8QZT8_9AGAM</name>
<reference evidence="1" key="1">
    <citation type="submission" date="2021-02" db="EMBL/GenBank/DDBJ databases">
        <authorList>
            <consortium name="DOE Joint Genome Institute"/>
            <person name="Ahrendt S."/>
            <person name="Looney B.P."/>
            <person name="Miyauchi S."/>
            <person name="Morin E."/>
            <person name="Drula E."/>
            <person name="Courty P.E."/>
            <person name="Chicoki N."/>
            <person name="Fauchery L."/>
            <person name="Kohler A."/>
            <person name="Kuo A."/>
            <person name="Labutti K."/>
            <person name="Pangilinan J."/>
            <person name="Lipzen A."/>
            <person name="Riley R."/>
            <person name="Andreopoulos W."/>
            <person name="He G."/>
            <person name="Johnson J."/>
            <person name="Barry K.W."/>
            <person name="Grigoriev I.V."/>
            <person name="Nagy L."/>
            <person name="Hibbett D."/>
            <person name="Henrissat B."/>
            <person name="Matheny P.B."/>
            <person name="Labbe J."/>
            <person name="Martin F."/>
        </authorList>
    </citation>
    <scope>NUCLEOTIDE SEQUENCE</scope>
    <source>
        <strain evidence="1">FP105234-sp</strain>
    </source>
</reference>
<sequence>MTDPHIEPPRDTSITFQSPSSLEFDDLAIQISMATVALKGVQAGKPHVADKRIRRNLTAMQHVVTLLTTGTSKNLRVSHAERDIRGIAATWATNPLQGLMLAVKNTRGWSEQPDALEIKVEPLESPLTGHEILAAWRTRPHEQHLQDVFTVIKDFQSGALPSNGGNTGLFCLHYLNHGYPKIASRMLNLYRKQVWGEHPIGVLESRLASGEPFAHSQPWTIRVNSALTREKLQDHGISRPSETLATVRYIVTAEEVPKWIKAFTSTYRDFEKLLLIDKSSFKDPPAVSDIADALLEIECLRGFLHSNFLEVLFQDEALSRALAKQPADPATLMSSALSTPLHLDIL</sequence>
<proteinExistence type="predicted"/>
<accession>A0ACB8QZT8</accession>
<evidence type="ECO:0000313" key="1">
    <source>
        <dbReference type="EMBL" id="KAI0037349.1"/>
    </source>
</evidence>
<dbReference type="Proteomes" id="UP000814033">
    <property type="component" value="Unassembled WGS sequence"/>
</dbReference>
<gene>
    <name evidence="1" type="ORF">FA95DRAFT_1614304</name>
</gene>
<comment type="caution">
    <text evidence="1">The sequence shown here is derived from an EMBL/GenBank/DDBJ whole genome shotgun (WGS) entry which is preliminary data.</text>
</comment>
<evidence type="ECO:0000313" key="2">
    <source>
        <dbReference type="Proteomes" id="UP000814033"/>
    </source>
</evidence>
<protein>
    <submittedName>
        <fullName evidence="1">Uncharacterized protein</fullName>
    </submittedName>
</protein>